<accession>A0A916VFY8</accession>
<organism evidence="1 2">
    <name type="scientific">Insulibacter thermoxylanivorax</name>
    <dbReference type="NCBI Taxonomy" id="2749268"/>
    <lineage>
        <taxon>Bacteria</taxon>
        <taxon>Bacillati</taxon>
        <taxon>Bacillota</taxon>
        <taxon>Bacilli</taxon>
        <taxon>Bacillales</taxon>
        <taxon>Paenibacillaceae</taxon>
        <taxon>Insulibacter</taxon>
    </lineage>
</organism>
<dbReference type="AlphaFoldDB" id="A0A916VFY8"/>
<dbReference type="RefSeq" id="WP_200967036.1">
    <property type="nucleotide sequence ID" value="NZ_BMAQ01000028.1"/>
</dbReference>
<reference evidence="1" key="1">
    <citation type="submission" date="2020-08" db="EMBL/GenBank/DDBJ databases">
        <authorList>
            <person name="Uke A."/>
            <person name="Chhe C."/>
            <person name="Baramee S."/>
            <person name="Kosugi A."/>
        </authorList>
    </citation>
    <scope>NUCLEOTIDE SEQUENCE</scope>
    <source>
        <strain evidence="1">DA-C8</strain>
    </source>
</reference>
<dbReference type="EMBL" id="BMAQ01000028">
    <property type="protein sequence ID" value="GFR38812.1"/>
    <property type="molecule type" value="Genomic_DNA"/>
</dbReference>
<dbReference type="Proteomes" id="UP000654993">
    <property type="component" value="Unassembled WGS sequence"/>
</dbReference>
<sequence>MKRFYHISDNTLNSRGWLYAYKIYPLSEEQVNDCQVCGRIGRYPKREFAVDVEGGKKFPDFMMCAAYPLMIVSKDVIDAWKTEGISGFSAYPVTVRNMSSPKEYYHVVVEGRCEPDLEKMGFKIVKQCESCSAVTYDKPIWSNDNFAIKEETWDGKDLFTARYFPAIVLCSERVLETAKKYKHTNCRIVPLEDAQKIGVKSLV</sequence>
<reference evidence="1" key="2">
    <citation type="journal article" date="2021" name="Data Brief">
        <title>Draft genome sequence data of the facultative, thermophilic, xylanolytic bacterium Paenibacillus sp. strain DA-C8.</title>
        <authorList>
            <person name="Chhe C."/>
            <person name="Uke A."/>
            <person name="Baramee S."/>
            <person name="Ungkulpasvich U."/>
            <person name="Tachaapaikoon C."/>
            <person name="Pason P."/>
            <person name="Waeonukul R."/>
            <person name="Ratanakhanokchai K."/>
            <person name="Kosugi A."/>
        </authorList>
    </citation>
    <scope>NUCLEOTIDE SEQUENCE</scope>
    <source>
        <strain evidence="1">DA-C8</strain>
    </source>
</reference>
<evidence type="ECO:0000313" key="2">
    <source>
        <dbReference type="Proteomes" id="UP000654993"/>
    </source>
</evidence>
<name>A0A916VFY8_9BACL</name>
<protein>
    <submittedName>
        <fullName evidence="1">Uncharacterized protein</fullName>
    </submittedName>
</protein>
<evidence type="ECO:0000313" key="1">
    <source>
        <dbReference type="EMBL" id="GFR38812.1"/>
    </source>
</evidence>
<keyword evidence="2" id="KW-1185">Reference proteome</keyword>
<comment type="caution">
    <text evidence="1">The sequence shown here is derived from an EMBL/GenBank/DDBJ whole genome shotgun (WGS) entry which is preliminary data.</text>
</comment>
<gene>
    <name evidence="1" type="ORF">PRECH8_21080</name>
</gene>
<proteinExistence type="predicted"/>